<organism evidence="2 3">
    <name type="scientific">Erythranthe guttata</name>
    <name type="common">Yellow monkey flower</name>
    <name type="synonym">Mimulus guttatus</name>
    <dbReference type="NCBI Taxonomy" id="4155"/>
    <lineage>
        <taxon>Eukaryota</taxon>
        <taxon>Viridiplantae</taxon>
        <taxon>Streptophyta</taxon>
        <taxon>Embryophyta</taxon>
        <taxon>Tracheophyta</taxon>
        <taxon>Spermatophyta</taxon>
        <taxon>Magnoliopsida</taxon>
        <taxon>eudicotyledons</taxon>
        <taxon>Gunneridae</taxon>
        <taxon>Pentapetalae</taxon>
        <taxon>asterids</taxon>
        <taxon>lamiids</taxon>
        <taxon>Lamiales</taxon>
        <taxon>Phrymaceae</taxon>
        <taxon>Erythranthe</taxon>
    </lineage>
</organism>
<dbReference type="AlphaFoldDB" id="A0A022PQW5"/>
<dbReference type="PANTHER" id="PTHR46137:SF4">
    <property type="entry name" value="PROTEIN LEAD-SENSITIVE 1"/>
    <property type="match status" value="1"/>
</dbReference>
<accession>A0A022PQW5</accession>
<evidence type="ECO:0000259" key="1">
    <source>
        <dbReference type="PROSITE" id="PS51934"/>
    </source>
</evidence>
<evidence type="ECO:0000313" key="3">
    <source>
        <dbReference type="Proteomes" id="UP000030748"/>
    </source>
</evidence>
<reference evidence="2 3" key="1">
    <citation type="journal article" date="2013" name="Proc. Natl. Acad. Sci. U.S.A.">
        <title>Fine-scale variation in meiotic recombination in Mimulus inferred from population shotgun sequencing.</title>
        <authorList>
            <person name="Hellsten U."/>
            <person name="Wright K.M."/>
            <person name="Jenkins J."/>
            <person name="Shu S."/>
            <person name="Yuan Y."/>
            <person name="Wessler S.R."/>
            <person name="Schmutz J."/>
            <person name="Willis J.H."/>
            <person name="Rokhsar D.S."/>
        </authorList>
    </citation>
    <scope>NUCLEOTIDE SEQUENCE [LARGE SCALE GENOMIC DNA]</scope>
    <source>
        <strain evidence="3">cv. DUN x IM62</strain>
    </source>
</reference>
<proteinExistence type="predicted"/>
<gene>
    <name evidence="2" type="ORF">MIMGU_mgv1a019649mg</name>
</gene>
<name>A0A022PQW5_ERYGU</name>
<dbReference type="PANTHER" id="PTHR46137">
    <property type="entry name" value="OS05G0310600 PROTEIN"/>
    <property type="match status" value="1"/>
</dbReference>
<dbReference type="STRING" id="4155.A0A022PQW5"/>
<keyword evidence="3" id="KW-1185">Reference proteome</keyword>
<dbReference type="InterPro" id="IPR007053">
    <property type="entry name" value="LRAT_dom"/>
</dbReference>
<dbReference type="Gene3D" id="3.90.1720.10">
    <property type="entry name" value="endopeptidase domain like (from Nostoc punctiforme)"/>
    <property type="match status" value="1"/>
</dbReference>
<dbReference type="EMBL" id="KI632337">
    <property type="protein sequence ID" value="EYU18121.1"/>
    <property type="molecule type" value="Genomic_DNA"/>
</dbReference>
<dbReference type="PROSITE" id="PS51934">
    <property type="entry name" value="LRAT"/>
    <property type="match status" value="1"/>
</dbReference>
<protein>
    <recommendedName>
        <fullName evidence="1">LRAT domain-containing protein</fullName>
    </recommendedName>
</protein>
<sequence length="192" mass="21362">MGLFSNKIKRNELNPGDHIYTWRRLYIYAHHVIHYTSTSMVESSSLETFLNGGNLYRFEYGVSSKLFMAKVRGGTCTTNVSDAADEVIRRAKYLLENEGIFGVYNLIDNNCENFSVYCKTGLLDRSTKGHSGQIASLACSSGSSGGGGQKKGFGSGLVNYSKDRYKRDTRMKTHGVKVAVEDLKKFPATRDL</sequence>
<dbReference type="eggNOG" id="ENOG502QUIP">
    <property type="taxonomic scope" value="Eukaryota"/>
</dbReference>
<dbReference type="PhylomeDB" id="A0A022PQW5"/>
<feature type="domain" description="LRAT" evidence="1">
    <location>
        <begin position="12"/>
        <end position="127"/>
    </location>
</feature>
<evidence type="ECO:0000313" key="2">
    <source>
        <dbReference type="EMBL" id="EYU18121.1"/>
    </source>
</evidence>
<dbReference type="Proteomes" id="UP000030748">
    <property type="component" value="Unassembled WGS sequence"/>
</dbReference>
<dbReference type="Pfam" id="PF04970">
    <property type="entry name" value="LRAT"/>
    <property type="match status" value="1"/>
</dbReference>